<accession>A0A4R7J2J3</accession>
<organism evidence="1 2">
    <name type="scientific">Naumannella halotolerans</name>
    <dbReference type="NCBI Taxonomy" id="993414"/>
    <lineage>
        <taxon>Bacteria</taxon>
        <taxon>Bacillati</taxon>
        <taxon>Actinomycetota</taxon>
        <taxon>Actinomycetes</taxon>
        <taxon>Propionibacteriales</taxon>
        <taxon>Propionibacteriaceae</taxon>
        <taxon>Naumannella</taxon>
    </lineage>
</organism>
<dbReference type="SUPFAM" id="SSF55961">
    <property type="entry name" value="Bet v1-like"/>
    <property type="match status" value="1"/>
</dbReference>
<dbReference type="InterPro" id="IPR023393">
    <property type="entry name" value="START-like_dom_sf"/>
</dbReference>
<sequence length="147" mass="16042">MAHFRRLIRSDLPPATVFAAVLDLQGHTEVVPFTQSSTTDGRPVGENSELLGLTRIGPLTVRDTMTVIEFRPPGDGRAGYCLLVKTGRVVLGWIELSVSDSGLGGSVLRWEQEISISHLPRLFDPLLGPVAGLGYGFALHRLLRRAR</sequence>
<proteinExistence type="predicted"/>
<dbReference type="RefSeq" id="WP_133755535.1">
    <property type="nucleotide sequence ID" value="NZ_SOAW01000002.1"/>
</dbReference>
<dbReference type="AlphaFoldDB" id="A0A4R7J2J3"/>
<keyword evidence="2" id="KW-1185">Reference proteome</keyword>
<dbReference type="Pfam" id="PF10604">
    <property type="entry name" value="Polyketide_cyc2"/>
    <property type="match status" value="1"/>
</dbReference>
<evidence type="ECO:0000313" key="1">
    <source>
        <dbReference type="EMBL" id="TDT31235.1"/>
    </source>
</evidence>
<reference evidence="1 2" key="1">
    <citation type="submission" date="2019-03" db="EMBL/GenBank/DDBJ databases">
        <title>Genomic Encyclopedia of Archaeal and Bacterial Type Strains, Phase II (KMG-II): from individual species to whole genera.</title>
        <authorList>
            <person name="Goeker M."/>
        </authorList>
    </citation>
    <scope>NUCLEOTIDE SEQUENCE [LARGE SCALE GENOMIC DNA]</scope>
    <source>
        <strain evidence="1 2">DSM 24323</strain>
    </source>
</reference>
<dbReference type="Proteomes" id="UP000295371">
    <property type="component" value="Unassembled WGS sequence"/>
</dbReference>
<evidence type="ECO:0000313" key="2">
    <source>
        <dbReference type="Proteomes" id="UP000295371"/>
    </source>
</evidence>
<comment type="caution">
    <text evidence="1">The sequence shown here is derived from an EMBL/GenBank/DDBJ whole genome shotgun (WGS) entry which is preliminary data.</text>
</comment>
<gene>
    <name evidence="1" type="ORF">CLV29_2649</name>
</gene>
<protein>
    <submittedName>
        <fullName evidence="1">Polyketide cyclase/dehydrase/lipid transport protein</fullName>
    </submittedName>
</protein>
<dbReference type="OrthoDB" id="4823586at2"/>
<name>A0A4R7J2J3_9ACTN</name>
<dbReference type="InterPro" id="IPR019587">
    <property type="entry name" value="Polyketide_cyclase/dehydratase"/>
</dbReference>
<dbReference type="Gene3D" id="3.30.530.20">
    <property type="match status" value="1"/>
</dbReference>
<dbReference type="EMBL" id="SOAW01000002">
    <property type="protein sequence ID" value="TDT31235.1"/>
    <property type="molecule type" value="Genomic_DNA"/>
</dbReference>